<evidence type="ECO:0000313" key="2">
    <source>
        <dbReference type="Proteomes" id="UP000186601"/>
    </source>
</evidence>
<organism evidence="1 2">
    <name type="scientific">Hermanssonia centrifuga</name>
    <dbReference type="NCBI Taxonomy" id="98765"/>
    <lineage>
        <taxon>Eukaryota</taxon>
        <taxon>Fungi</taxon>
        <taxon>Dikarya</taxon>
        <taxon>Basidiomycota</taxon>
        <taxon>Agaricomycotina</taxon>
        <taxon>Agaricomycetes</taxon>
        <taxon>Polyporales</taxon>
        <taxon>Meruliaceae</taxon>
        <taxon>Hermanssonia</taxon>
    </lineage>
</organism>
<evidence type="ECO:0000313" key="1">
    <source>
        <dbReference type="EMBL" id="PSS00880.1"/>
    </source>
</evidence>
<keyword evidence="2" id="KW-1185">Reference proteome</keyword>
<reference evidence="1 2" key="1">
    <citation type="submission" date="2018-02" db="EMBL/GenBank/DDBJ databases">
        <title>Genome sequence of the basidiomycete white-rot fungus Phlebia centrifuga.</title>
        <authorList>
            <person name="Granchi Z."/>
            <person name="Peng M."/>
            <person name="de Vries R.P."/>
            <person name="Hilden K."/>
            <person name="Makela M.R."/>
            <person name="Grigoriev I."/>
            <person name="Riley R."/>
        </authorList>
    </citation>
    <scope>NUCLEOTIDE SEQUENCE [LARGE SCALE GENOMIC DNA]</scope>
    <source>
        <strain evidence="1 2">FBCC195</strain>
    </source>
</reference>
<proteinExistence type="predicted"/>
<gene>
    <name evidence="1" type="ORF">PHLCEN_2v4107</name>
</gene>
<dbReference type="Proteomes" id="UP000186601">
    <property type="component" value="Unassembled WGS sequence"/>
</dbReference>
<sequence length="134" mass="14592">MDVIQHKQKELSAINQYASLVTMQKATLEAGLWQVLLRHLQPEDRPPTDNFSFNNILKKLDMNYTPNPLLASSSKTNLSPLSPLSPANHAVTPSQQLKGYPIGSYPPLLAETTEGIVVGTHHGLTTPSTAGHRG</sequence>
<comment type="caution">
    <text evidence="1">The sequence shown here is derived from an EMBL/GenBank/DDBJ whole genome shotgun (WGS) entry which is preliminary data.</text>
</comment>
<dbReference type="EMBL" id="MLYV02000405">
    <property type="protein sequence ID" value="PSS00880.1"/>
    <property type="molecule type" value="Genomic_DNA"/>
</dbReference>
<dbReference type="AlphaFoldDB" id="A0A2R6Q2A9"/>
<protein>
    <submittedName>
        <fullName evidence="1">Uncharacterized protein</fullName>
    </submittedName>
</protein>
<name>A0A2R6Q2A9_9APHY</name>
<accession>A0A2R6Q2A9</accession>